<dbReference type="InterPro" id="IPR014737">
    <property type="entry name" value="Transposase_Tn5-like_C"/>
</dbReference>
<gene>
    <name evidence="2" type="ORF">CQ13_39015</name>
</gene>
<dbReference type="PANTHER" id="PTHR37319:SF1">
    <property type="entry name" value="TRANSPOSASE TN5 DIMERISATION DOMAIN-CONTAINING PROTEIN"/>
    <property type="match status" value="1"/>
</dbReference>
<dbReference type="Pfam" id="PF02281">
    <property type="entry name" value="Dimer_Tnp_Tn5"/>
    <property type="match status" value="1"/>
</dbReference>
<feature type="domain" description="Transposase Tn5 dimerisation" evidence="1">
    <location>
        <begin position="39"/>
        <end position="126"/>
    </location>
</feature>
<dbReference type="InterPro" id="IPR047768">
    <property type="entry name" value="Tn5p-like"/>
</dbReference>
<organism evidence="2 3">
    <name type="scientific">Bradyrhizobium retamae</name>
    <dbReference type="NCBI Taxonomy" id="1300035"/>
    <lineage>
        <taxon>Bacteria</taxon>
        <taxon>Pseudomonadati</taxon>
        <taxon>Pseudomonadota</taxon>
        <taxon>Alphaproteobacteria</taxon>
        <taxon>Hyphomicrobiales</taxon>
        <taxon>Nitrobacteraceae</taxon>
        <taxon>Bradyrhizobium</taxon>
    </lineage>
</organism>
<dbReference type="InterPro" id="IPR012337">
    <property type="entry name" value="RNaseH-like_sf"/>
</dbReference>
<protein>
    <recommendedName>
        <fullName evidence="1">Transposase Tn5 dimerisation domain-containing protein</fullName>
    </recommendedName>
</protein>
<dbReference type="Proteomes" id="UP000052023">
    <property type="component" value="Unassembled WGS sequence"/>
</dbReference>
<keyword evidence="3" id="KW-1185">Reference proteome</keyword>
<accession>A0A0R3NA24</accession>
<dbReference type="PANTHER" id="PTHR37319">
    <property type="entry name" value="TRANSPOSASE"/>
    <property type="match status" value="1"/>
</dbReference>
<proteinExistence type="predicted"/>
<dbReference type="EMBL" id="LLYA01000050">
    <property type="protein sequence ID" value="KRR29003.1"/>
    <property type="molecule type" value="Genomic_DNA"/>
</dbReference>
<dbReference type="InterPro" id="IPR003201">
    <property type="entry name" value="Transposase_Tn5"/>
</dbReference>
<dbReference type="SUPFAM" id="SSF53098">
    <property type="entry name" value="Ribonuclease H-like"/>
    <property type="match status" value="1"/>
</dbReference>
<evidence type="ECO:0000313" key="3">
    <source>
        <dbReference type="Proteomes" id="UP000052023"/>
    </source>
</evidence>
<evidence type="ECO:0000313" key="2">
    <source>
        <dbReference type="EMBL" id="KRR29003.1"/>
    </source>
</evidence>
<dbReference type="AlphaFoldDB" id="A0A0R3NA24"/>
<sequence length="135" mass="15096">MRWKIEVFHKILKSGCKAEESKLRTAQRLTNLIALFCILSWRVFWMTMLNRSAPDAPPTLALTATEIGVLDRLVNDKPKGRQKTLSHYLIKIARLGGYLARASDPPPGNTVMWRGLSRLTDIALGAMVGAEFMGN</sequence>
<evidence type="ECO:0000259" key="1">
    <source>
        <dbReference type="Pfam" id="PF02281"/>
    </source>
</evidence>
<dbReference type="Gene3D" id="3.90.350.10">
    <property type="entry name" value="Transposase Inhibitor Protein From Tn5, Chain A, domain 1"/>
    <property type="match status" value="1"/>
</dbReference>
<reference evidence="2 3" key="1">
    <citation type="submission" date="2014-03" db="EMBL/GenBank/DDBJ databases">
        <title>Bradyrhizobium valentinum sp. nov., isolated from effective nodules of Lupinus mariae-josephae, a lupine endemic of basic-lime soils in Eastern Spain.</title>
        <authorList>
            <person name="Duran D."/>
            <person name="Rey L."/>
            <person name="Navarro A."/>
            <person name="Busquets A."/>
            <person name="Imperial J."/>
            <person name="Ruiz-Argueso T."/>
        </authorList>
    </citation>
    <scope>NUCLEOTIDE SEQUENCE [LARGE SCALE GENOMIC DNA]</scope>
    <source>
        <strain evidence="2 3">Ro19</strain>
    </source>
</reference>
<name>A0A0R3NA24_9BRAD</name>
<comment type="caution">
    <text evidence="2">The sequence shown here is derived from an EMBL/GenBank/DDBJ whole genome shotgun (WGS) entry which is preliminary data.</text>
</comment>
<dbReference type="Gene3D" id="1.10.740.10">
    <property type="entry name" value="Transferase Inhibitor Protein From Tn5, Chain"/>
    <property type="match status" value="1"/>
</dbReference>